<feature type="transmembrane region" description="Helical" evidence="1">
    <location>
        <begin position="147"/>
        <end position="169"/>
    </location>
</feature>
<feature type="transmembrane region" description="Helical" evidence="1">
    <location>
        <begin position="303"/>
        <end position="324"/>
    </location>
</feature>
<evidence type="ECO:0000313" key="4">
    <source>
        <dbReference type="Proteomes" id="UP000280819"/>
    </source>
</evidence>
<feature type="transmembrane region" description="Helical" evidence="1">
    <location>
        <begin position="201"/>
        <end position="222"/>
    </location>
</feature>
<gene>
    <name evidence="3" type="ORF">EII34_10905</name>
</gene>
<feature type="transmembrane region" description="Helical" evidence="1">
    <location>
        <begin position="122"/>
        <end position="141"/>
    </location>
</feature>
<keyword evidence="1" id="KW-0812">Transmembrane</keyword>
<sequence>MSSTRSTDLPQLLPITVTAHGEQVDLSVPPDIAVAELLPGMVRAVSSLDPTSATRGFTLRTASGRVLSQARSLPEQGIRAGALLMLDVTGESPDDQRYDDLVEAVGIAVADRSTPWSEQDSVQLSAHCAACLVLLAAVLLATGSRDVTLTATIGIAGAGLTTLATAVIARIPNRSGALALGHTVPVLLGCSAFAWASGPWFALPLMAAGAGLALGATALLTLPAELKASLAAPLTTGLSLLLAGGLIQLGHTPPESAGALVVALLVVISLSAPWVAIARLPVSLGTRDDRSRIDGATVGRAVALARTLVISLKAGSSVGLLIMAPLLSTSAGGIALLATAGVALMLATRALRSSVEVLIGVLTGMVLTLVAAIATNLVLPAALPWLLGALLVTAGLVLAVNVVSPAHRPAWARVVDAVGVVALLALLPLAALVWGIL</sequence>
<feature type="transmembrane region" description="Helical" evidence="1">
    <location>
        <begin position="176"/>
        <end position="195"/>
    </location>
</feature>
<comment type="caution">
    <text evidence="3">The sequence shown here is derived from an EMBL/GenBank/DDBJ whole genome shotgun (WGS) entry which is preliminary data.</text>
</comment>
<keyword evidence="1" id="KW-1133">Transmembrane helix</keyword>
<evidence type="ECO:0000313" key="3">
    <source>
        <dbReference type="EMBL" id="RRD04331.1"/>
    </source>
</evidence>
<dbReference type="EMBL" id="RQZG01000012">
    <property type="protein sequence ID" value="RRD04331.1"/>
    <property type="molecule type" value="Genomic_DNA"/>
</dbReference>
<dbReference type="Pfam" id="PF08817">
    <property type="entry name" value="YukD"/>
    <property type="match status" value="1"/>
</dbReference>
<feature type="transmembrane region" description="Helical" evidence="1">
    <location>
        <begin position="385"/>
        <end position="403"/>
    </location>
</feature>
<feature type="domain" description="EccD-like transmembrane" evidence="2">
    <location>
        <begin position="128"/>
        <end position="436"/>
    </location>
</feature>
<name>A0A3P1T4D4_9ACTN</name>
<dbReference type="InterPro" id="IPR044049">
    <property type="entry name" value="EccD_transm"/>
</dbReference>
<evidence type="ECO:0000259" key="2">
    <source>
        <dbReference type="Pfam" id="PF19053"/>
    </source>
</evidence>
<dbReference type="Pfam" id="PF19053">
    <property type="entry name" value="EccD"/>
    <property type="match status" value="1"/>
</dbReference>
<feature type="transmembrane region" description="Helical" evidence="1">
    <location>
        <begin position="415"/>
        <end position="436"/>
    </location>
</feature>
<proteinExistence type="predicted"/>
<organism evidence="3 4">
    <name type="scientific">Arachnia propionica</name>
    <dbReference type="NCBI Taxonomy" id="1750"/>
    <lineage>
        <taxon>Bacteria</taxon>
        <taxon>Bacillati</taxon>
        <taxon>Actinomycetota</taxon>
        <taxon>Actinomycetes</taxon>
        <taxon>Propionibacteriales</taxon>
        <taxon>Propionibacteriaceae</taxon>
        <taxon>Arachnia</taxon>
    </lineage>
</organism>
<dbReference type="RefSeq" id="WP_124845186.1">
    <property type="nucleotide sequence ID" value="NZ_RQZG01000012.1"/>
</dbReference>
<dbReference type="OrthoDB" id="3250966at2"/>
<reference evidence="3 4" key="1">
    <citation type="submission" date="2018-11" db="EMBL/GenBank/DDBJ databases">
        <title>Genomes From Bacteria Associated with the Canine Oral Cavity: a Test Case for Automated Genome-Based Taxonomic Assignment.</title>
        <authorList>
            <person name="Coil D.A."/>
            <person name="Jospin G."/>
            <person name="Darling A.E."/>
            <person name="Wallis C."/>
            <person name="Davis I.J."/>
            <person name="Harris S."/>
            <person name="Eisen J.A."/>
            <person name="Holcombe L.J."/>
            <person name="O'Flynn C."/>
        </authorList>
    </citation>
    <scope>NUCLEOTIDE SEQUENCE [LARGE SCALE GENOMIC DNA]</scope>
    <source>
        <strain evidence="3 4">OH887_COT-365</strain>
    </source>
</reference>
<feature type="transmembrane region" description="Helical" evidence="1">
    <location>
        <begin position="358"/>
        <end position="379"/>
    </location>
</feature>
<protein>
    <submittedName>
        <fullName evidence="3">Secretion system protein EccD</fullName>
    </submittedName>
</protein>
<dbReference type="Gene3D" id="3.10.20.90">
    <property type="entry name" value="Phosphatidylinositol 3-kinase Catalytic Subunit, Chain A, domain 1"/>
    <property type="match status" value="1"/>
</dbReference>
<dbReference type="InterPro" id="IPR024962">
    <property type="entry name" value="YukD-like"/>
</dbReference>
<feature type="transmembrane region" description="Helical" evidence="1">
    <location>
        <begin position="257"/>
        <end position="282"/>
    </location>
</feature>
<dbReference type="Proteomes" id="UP000280819">
    <property type="component" value="Unassembled WGS sequence"/>
</dbReference>
<accession>A0A3P1T4D4</accession>
<keyword evidence="1" id="KW-0472">Membrane</keyword>
<feature type="transmembrane region" description="Helical" evidence="1">
    <location>
        <begin position="229"/>
        <end position="251"/>
    </location>
</feature>
<evidence type="ECO:0000256" key="1">
    <source>
        <dbReference type="SAM" id="Phobius"/>
    </source>
</evidence>
<feature type="transmembrane region" description="Helical" evidence="1">
    <location>
        <begin position="330"/>
        <end position="351"/>
    </location>
</feature>
<dbReference type="AlphaFoldDB" id="A0A3P1T4D4"/>